<dbReference type="EMBL" id="VAUV01000005">
    <property type="protein sequence ID" value="TLD71389.1"/>
    <property type="molecule type" value="Genomic_DNA"/>
</dbReference>
<proteinExistence type="predicted"/>
<sequence length="241" mass="26075">MVADTGLGEMKPKVDADGFEIPIFPSLEELTKNWTVIPPSAFRTPKEIKLKKNVTFELVIGNNRVGSQVAAGGTAYAVSQVNATTISVAPNPESKARAQIGIDDTNLKDVLTALYEAGNANKIVLMKRAFMRQKNAPAIAAAAAKPGAPLDTAKPTMAADGTYKVLLDSISAGDVTEVTPASITKWDEPMQEELDGKKYWTIVVTYTTKTMFGDFTTYAKAHIYNGKVEKWLYRDSGEVVP</sequence>
<comment type="caution">
    <text evidence="1">The sequence shown here is derived from an EMBL/GenBank/DDBJ whole genome shotgun (WGS) entry which is preliminary data.</text>
</comment>
<reference evidence="1 2" key="1">
    <citation type="submission" date="2019-05" db="EMBL/GenBank/DDBJ databases">
        <title>Verrucobacter flavum gen. nov., sp. nov. a new member of the family Verrucomicrobiaceae.</title>
        <authorList>
            <person name="Szuroczki S."/>
            <person name="Abbaszade G."/>
            <person name="Szabo A."/>
            <person name="Felfoldi T."/>
            <person name="Schumann P."/>
            <person name="Boka K."/>
            <person name="Keki Z."/>
            <person name="Toumi M."/>
            <person name="Toth E."/>
        </authorList>
    </citation>
    <scope>NUCLEOTIDE SEQUENCE [LARGE SCALE GENOMIC DNA]</scope>
    <source>
        <strain evidence="1 2">MG-N-17</strain>
    </source>
</reference>
<dbReference type="OrthoDB" id="185889at2"/>
<protein>
    <submittedName>
        <fullName evidence="1">Uncharacterized protein</fullName>
    </submittedName>
</protein>
<evidence type="ECO:0000313" key="2">
    <source>
        <dbReference type="Proteomes" id="UP000306196"/>
    </source>
</evidence>
<dbReference type="AlphaFoldDB" id="A0A5R8KIE3"/>
<dbReference type="Proteomes" id="UP000306196">
    <property type="component" value="Unassembled WGS sequence"/>
</dbReference>
<evidence type="ECO:0000313" key="1">
    <source>
        <dbReference type="EMBL" id="TLD71389.1"/>
    </source>
</evidence>
<keyword evidence="2" id="KW-1185">Reference proteome</keyword>
<accession>A0A5R8KIE3</accession>
<gene>
    <name evidence="1" type="ORF">FEM03_07620</name>
</gene>
<organism evidence="1 2">
    <name type="scientific">Phragmitibacter flavus</name>
    <dbReference type="NCBI Taxonomy" id="2576071"/>
    <lineage>
        <taxon>Bacteria</taxon>
        <taxon>Pseudomonadati</taxon>
        <taxon>Verrucomicrobiota</taxon>
        <taxon>Verrucomicrobiia</taxon>
        <taxon>Verrucomicrobiales</taxon>
        <taxon>Verrucomicrobiaceae</taxon>
        <taxon>Phragmitibacter</taxon>
    </lineage>
</organism>
<name>A0A5R8KIE3_9BACT</name>